<evidence type="ECO:0000313" key="5">
    <source>
        <dbReference type="Proteomes" id="UP000216998"/>
    </source>
</evidence>
<dbReference type="Proteomes" id="UP000216998">
    <property type="component" value="Unassembled WGS sequence"/>
</dbReference>
<dbReference type="GO" id="GO:0046819">
    <property type="term" value="P:protein secretion by the type V secretion system"/>
    <property type="evidence" value="ECO:0007669"/>
    <property type="project" value="TreeGrafter"/>
</dbReference>
<organism evidence="4 5">
    <name type="scientific">Niveispirillum lacus</name>
    <dbReference type="NCBI Taxonomy" id="1981099"/>
    <lineage>
        <taxon>Bacteria</taxon>
        <taxon>Pseudomonadati</taxon>
        <taxon>Pseudomonadota</taxon>
        <taxon>Alphaproteobacteria</taxon>
        <taxon>Rhodospirillales</taxon>
        <taxon>Azospirillaceae</taxon>
        <taxon>Niveispirillum</taxon>
    </lineage>
</organism>
<keyword evidence="5" id="KW-1185">Reference proteome</keyword>
<proteinExistence type="predicted"/>
<dbReference type="InterPro" id="IPR013686">
    <property type="entry name" value="Polypept-transport_assoc_ShlB"/>
</dbReference>
<sequence length="219" mass="23464">MGHMSRIKNYLRLYAVCPVLHARHRAVLGVTLSLAAAGVALAAPPPPPDALQRPLETPEDPSRKPDSRITLPAIEEEVKPLSTPITGTDGQELPRFTLLDVALTGNRSIATEDLRPAYSALIGTVISIADLFAIRDALQNIYLKRGYFLTRVILEPDTLAVAGAVPKIRVVEGLITDVVLNGDPGPVAAYSAYRRKAADRDGCHPVAASGADQHREPAD</sequence>
<reference evidence="4 5" key="1">
    <citation type="submission" date="2017-07" db="EMBL/GenBank/DDBJ databases">
        <title>Niveispirillum cyanobacteriorum sp. nov., isolated from cyanobacterial aggregates in a eutrophic lake.</title>
        <authorList>
            <person name="Cai H."/>
        </authorList>
    </citation>
    <scope>NUCLEOTIDE SEQUENCE [LARGE SCALE GENOMIC DNA]</scope>
    <source>
        <strain evidence="5">TH1-14</strain>
    </source>
</reference>
<dbReference type="PANTHER" id="PTHR34597:SF6">
    <property type="entry name" value="BLR6126 PROTEIN"/>
    <property type="match status" value="1"/>
</dbReference>
<comment type="caution">
    <text evidence="4">The sequence shown here is derived from an EMBL/GenBank/DDBJ whole genome shotgun (WGS) entry which is preliminary data.</text>
</comment>
<feature type="region of interest" description="Disordered" evidence="1">
    <location>
        <begin position="198"/>
        <end position="219"/>
    </location>
</feature>
<dbReference type="EMBL" id="NOXU01000028">
    <property type="protein sequence ID" value="OYQ34509.1"/>
    <property type="molecule type" value="Genomic_DNA"/>
</dbReference>
<evidence type="ECO:0000259" key="3">
    <source>
        <dbReference type="Pfam" id="PF08479"/>
    </source>
</evidence>
<dbReference type="Pfam" id="PF08479">
    <property type="entry name" value="POTRA_2"/>
    <property type="match status" value="1"/>
</dbReference>
<keyword evidence="2" id="KW-0732">Signal</keyword>
<dbReference type="Gene3D" id="3.10.20.310">
    <property type="entry name" value="membrane protein fhac"/>
    <property type="match status" value="1"/>
</dbReference>
<dbReference type="AlphaFoldDB" id="A0A255YZB0"/>
<feature type="chain" id="PRO_5012400573" description="Polypeptide-transport-associated ShlB-type domain-containing protein" evidence="2">
    <location>
        <begin position="43"/>
        <end position="219"/>
    </location>
</feature>
<feature type="domain" description="Polypeptide-transport-associated ShlB-type" evidence="3">
    <location>
        <begin position="96"/>
        <end position="173"/>
    </location>
</feature>
<gene>
    <name evidence="4" type="ORF">CHU95_10825</name>
</gene>
<name>A0A255YZB0_9PROT</name>
<evidence type="ECO:0000256" key="2">
    <source>
        <dbReference type="SAM" id="SignalP"/>
    </source>
</evidence>
<feature type="signal peptide" evidence="2">
    <location>
        <begin position="1"/>
        <end position="42"/>
    </location>
</feature>
<dbReference type="GO" id="GO:0008320">
    <property type="term" value="F:protein transmembrane transporter activity"/>
    <property type="evidence" value="ECO:0007669"/>
    <property type="project" value="TreeGrafter"/>
</dbReference>
<evidence type="ECO:0000256" key="1">
    <source>
        <dbReference type="SAM" id="MobiDB-lite"/>
    </source>
</evidence>
<dbReference type="InterPro" id="IPR051544">
    <property type="entry name" value="TPS_OM_transporter"/>
</dbReference>
<accession>A0A255YZB0</accession>
<dbReference type="PANTHER" id="PTHR34597">
    <property type="entry name" value="SLR1661 PROTEIN"/>
    <property type="match status" value="1"/>
</dbReference>
<dbReference type="GO" id="GO:0098046">
    <property type="term" value="C:type V protein secretion system complex"/>
    <property type="evidence" value="ECO:0007669"/>
    <property type="project" value="TreeGrafter"/>
</dbReference>
<protein>
    <recommendedName>
        <fullName evidence="3">Polypeptide-transport-associated ShlB-type domain-containing protein</fullName>
    </recommendedName>
</protein>
<feature type="region of interest" description="Disordered" evidence="1">
    <location>
        <begin position="45"/>
        <end position="67"/>
    </location>
</feature>
<evidence type="ECO:0000313" key="4">
    <source>
        <dbReference type="EMBL" id="OYQ34509.1"/>
    </source>
</evidence>